<accession>G4TAP4</accession>
<feature type="compositionally biased region" description="Low complexity" evidence="1">
    <location>
        <begin position="1"/>
        <end position="14"/>
    </location>
</feature>
<evidence type="ECO:0000313" key="2">
    <source>
        <dbReference type="EMBL" id="CCA68363.1"/>
    </source>
</evidence>
<sequence length="74" mass="7811">MSSSNSASNSMPSNVGTNSPATATNQNGTLANLASTSLPIVINQKVPIDFIRPTWDNARLFAGHERSSSPSFDM</sequence>
<dbReference type="InParanoid" id="G4TAP4"/>
<protein>
    <submittedName>
        <fullName evidence="2">Uncharacterized protein</fullName>
    </submittedName>
</protein>
<proteinExistence type="predicted"/>
<feature type="compositionally biased region" description="Polar residues" evidence="1">
    <location>
        <begin position="15"/>
        <end position="28"/>
    </location>
</feature>
<evidence type="ECO:0000256" key="1">
    <source>
        <dbReference type="SAM" id="MobiDB-lite"/>
    </source>
</evidence>
<feature type="region of interest" description="Disordered" evidence="1">
    <location>
        <begin position="1"/>
        <end position="28"/>
    </location>
</feature>
<keyword evidence="3" id="KW-1185">Reference proteome</keyword>
<evidence type="ECO:0000313" key="3">
    <source>
        <dbReference type="Proteomes" id="UP000007148"/>
    </source>
</evidence>
<reference evidence="2 3" key="1">
    <citation type="journal article" date="2011" name="PLoS Pathog.">
        <title>Endophytic Life Strategies Decoded by Genome and Transcriptome Analyses of the Mutualistic Root Symbiont Piriformospora indica.</title>
        <authorList>
            <person name="Zuccaro A."/>
            <person name="Lahrmann U."/>
            <person name="Guldener U."/>
            <person name="Langen G."/>
            <person name="Pfiffi S."/>
            <person name="Biedenkopf D."/>
            <person name="Wong P."/>
            <person name="Samans B."/>
            <person name="Grimm C."/>
            <person name="Basiewicz M."/>
            <person name="Murat C."/>
            <person name="Martin F."/>
            <person name="Kogel K.H."/>
        </authorList>
    </citation>
    <scope>NUCLEOTIDE SEQUENCE [LARGE SCALE GENOMIC DNA]</scope>
    <source>
        <strain evidence="2 3">DSM 11827</strain>
    </source>
</reference>
<dbReference type="HOGENOM" id="CLU_2688712_0_0_1"/>
<name>G4TAP4_SERID</name>
<dbReference type="Proteomes" id="UP000007148">
    <property type="component" value="Unassembled WGS sequence"/>
</dbReference>
<dbReference type="AlphaFoldDB" id="G4TAP4"/>
<organism evidence="2 3">
    <name type="scientific">Serendipita indica (strain DSM 11827)</name>
    <name type="common">Root endophyte fungus</name>
    <name type="synonym">Piriformospora indica</name>
    <dbReference type="NCBI Taxonomy" id="1109443"/>
    <lineage>
        <taxon>Eukaryota</taxon>
        <taxon>Fungi</taxon>
        <taxon>Dikarya</taxon>
        <taxon>Basidiomycota</taxon>
        <taxon>Agaricomycotina</taxon>
        <taxon>Agaricomycetes</taxon>
        <taxon>Sebacinales</taxon>
        <taxon>Serendipitaceae</taxon>
        <taxon>Serendipita</taxon>
    </lineage>
</organism>
<gene>
    <name evidence="2" type="ORF">PIIN_02229</name>
</gene>
<dbReference type="EMBL" id="CAFZ01000031">
    <property type="protein sequence ID" value="CCA68363.1"/>
    <property type="molecule type" value="Genomic_DNA"/>
</dbReference>
<comment type="caution">
    <text evidence="2">The sequence shown here is derived from an EMBL/GenBank/DDBJ whole genome shotgun (WGS) entry which is preliminary data.</text>
</comment>